<evidence type="ECO:0000313" key="1">
    <source>
        <dbReference type="EMBL" id="VFK36975.1"/>
    </source>
</evidence>
<organism evidence="3">
    <name type="scientific">Candidatus Kentrum sp. SD</name>
    <dbReference type="NCBI Taxonomy" id="2126332"/>
    <lineage>
        <taxon>Bacteria</taxon>
        <taxon>Pseudomonadati</taxon>
        <taxon>Pseudomonadota</taxon>
        <taxon>Gammaproteobacteria</taxon>
        <taxon>Candidatus Kentrum</taxon>
    </lineage>
</organism>
<protein>
    <submittedName>
        <fullName evidence="3">Transposase</fullName>
    </submittedName>
</protein>
<sequence>MSCWRRKIKSNTGAYIGLDVHKDTIAVAVAESGRGEPLYEGEIANEPRKVFKLIERLYERYGDQKLLWCYEADPRGYVLPHQSYGIGRRAPGDNALQNSASTG</sequence>
<dbReference type="AlphaFoldDB" id="A0A451BII4"/>
<evidence type="ECO:0000313" key="2">
    <source>
        <dbReference type="EMBL" id="VFK42025.1"/>
    </source>
</evidence>
<dbReference type="EMBL" id="CAADHB010000007">
    <property type="protein sequence ID" value="VFK78104.1"/>
    <property type="molecule type" value="Genomic_DNA"/>
</dbReference>
<name>A0A451BII4_9GAMM</name>
<dbReference type="EMBL" id="CAADFR010000008">
    <property type="protein sequence ID" value="VFK36975.1"/>
    <property type="molecule type" value="Genomic_DNA"/>
</dbReference>
<dbReference type="EMBL" id="CAADFU010000013">
    <property type="protein sequence ID" value="VFK42025.1"/>
    <property type="molecule type" value="Genomic_DNA"/>
</dbReference>
<proteinExistence type="predicted"/>
<accession>A0A451BII4</accession>
<evidence type="ECO:0000313" key="3">
    <source>
        <dbReference type="EMBL" id="VFK78104.1"/>
    </source>
</evidence>
<reference evidence="3" key="1">
    <citation type="submission" date="2019-02" db="EMBL/GenBank/DDBJ databases">
        <authorList>
            <person name="Gruber-Vodicka R. H."/>
            <person name="Seah K. B. B."/>
        </authorList>
    </citation>
    <scope>NUCLEOTIDE SEQUENCE</scope>
    <source>
        <strain evidence="3">BECK_S127</strain>
        <strain evidence="2">BECK_S1320</strain>
        <strain evidence="1">BECK_S1321</strain>
    </source>
</reference>
<gene>
    <name evidence="3" type="ORF">BECKSD772D_GA0070982_100711</name>
    <name evidence="2" type="ORF">BECKSD772E_GA0070983_101319</name>
    <name evidence="1" type="ORF">BECKSD772F_GA0070984_100812</name>
</gene>